<evidence type="ECO:0000313" key="1">
    <source>
        <dbReference type="EMBL" id="KAB0571261.1"/>
    </source>
</evidence>
<accession>A0A643F1B4</accession>
<organism evidence="1">
    <name type="scientific">Brucella pituitosa</name>
    <dbReference type="NCBI Taxonomy" id="571256"/>
    <lineage>
        <taxon>Bacteria</taxon>
        <taxon>Pseudomonadati</taxon>
        <taxon>Pseudomonadota</taxon>
        <taxon>Alphaproteobacteria</taxon>
        <taxon>Hyphomicrobiales</taxon>
        <taxon>Brucellaceae</taxon>
        <taxon>Brucella/Ochrobactrum group</taxon>
        <taxon>Brucella</taxon>
    </lineage>
</organism>
<proteinExistence type="predicted"/>
<reference evidence="1" key="1">
    <citation type="submission" date="2019-09" db="EMBL/GenBank/DDBJ databases">
        <title>Draft genome sequences of 48 bacterial type strains from the CCUG.</title>
        <authorList>
            <person name="Tunovic T."/>
            <person name="Pineiro-Iglesias B."/>
            <person name="Unosson C."/>
            <person name="Inganas E."/>
            <person name="Ohlen M."/>
            <person name="Cardew S."/>
            <person name="Jensie-Markopoulos S."/>
            <person name="Salva-Serra F."/>
            <person name="Jaen-Luchoro D."/>
            <person name="Karlsson R."/>
            <person name="Svensson-Stadler L."/>
            <person name="Chun J."/>
            <person name="Moore E."/>
        </authorList>
    </citation>
    <scope>NUCLEOTIDE SEQUENCE</scope>
    <source>
        <strain evidence="1">CCUG 50899</strain>
    </source>
</reference>
<dbReference type="EMBL" id="VZPE01000004">
    <property type="protein sequence ID" value="KAB0571261.1"/>
    <property type="molecule type" value="Genomic_DNA"/>
</dbReference>
<evidence type="ECO:0008006" key="2">
    <source>
        <dbReference type="Google" id="ProtNLM"/>
    </source>
</evidence>
<dbReference type="RefSeq" id="WP_128094317.1">
    <property type="nucleotide sequence ID" value="NZ_JBHEEN010000004.1"/>
</dbReference>
<comment type="caution">
    <text evidence="1">The sequence shown here is derived from an EMBL/GenBank/DDBJ whole genome shotgun (WGS) entry which is preliminary data.</text>
</comment>
<gene>
    <name evidence="1" type="ORF">F7Q93_11085</name>
</gene>
<dbReference type="AlphaFoldDB" id="A0A643F1B4"/>
<sequence>MFTSRWQNIEGLRRYADGIKRLNTEFPKVLPRIVNQVGRRARTRVVRNLTKQTGLHRRVIVRAVKNVDKAKSGKLLYSLKSKGGFIRLKYFNARETRRGVSATPFGKRRIFGGTFIMGGLFPYRHVKQWNLDGHVYRRIGKASSRHVTQVRSEVRIPDEMIRGETREAFEHEASVTMPPRIEAVIRKLLT</sequence>
<protein>
    <recommendedName>
        <fullName evidence="2">Phage tail protein</fullName>
    </recommendedName>
</protein>
<name>A0A643F1B4_9HYPH</name>